<dbReference type="EC" id="2.7.13.3" evidence="3"/>
<keyword evidence="10" id="KW-1133">Transmembrane helix</keyword>
<dbReference type="InterPro" id="IPR036890">
    <property type="entry name" value="HATPase_C_sf"/>
</dbReference>
<evidence type="ECO:0000259" key="11">
    <source>
        <dbReference type="PROSITE" id="PS50109"/>
    </source>
</evidence>
<keyword evidence="9" id="KW-0067">ATP-binding</keyword>
<dbReference type="PROSITE" id="PS50109">
    <property type="entry name" value="HIS_KIN"/>
    <property type="match status" value="1"/>
</dbReference>
<evidence type="ECO:0000256" key="4">
    <source>
        <dbReference type="ARBA" id="ARBA00022475"/>
    </source>
</evidence>
<dbReference type="InterPro" id="IPR005467">
    <property type="entry name" value="His_kinase_dom"/>
</dbReference>
<sequence length="464" mass="49781">MSVVMRVDRLDTAAPTTAGAAAPILARRRKAEPLEEETELQLGLSWLLKLRWGAVAGQLMALVLVRVILALDLPYVPLLGLVTFTAATNAGLLLWGQPSTSTWRLPAVLALDVVVLTMMLAASGGASNPFTVFFLVHVALAALLLEARLAWTVVVLTVAAFAALFFIPSQHLAFHDHGRWSTHLVGMWIAYVLAAGFVAHFVGRVSRAIRGREQRLAEIASLAAQNERLATLSSFSANAAHELGSPLATIGLAAKELAIGLRREPPSCGLAADADLVCREVARCREILADISARAGESVGEMPVRVTLERVVAELHRLMSPVLIPHLRLTYDDDASSLAALVAPVKTLAQMLHNLIRNAFDAQEDADVEEPVELRIVAAERLCFHVLDRGKGIPADIQAKLGEPFVTTKADRGGLGLGVYLARAYAERTGGYLLFQARPEGGSAVELCLARDALRGEHEPGRAS</sequence>
<dbReference type="PRINTS" id="PR00344">
    <property type="entry name" value="BCTRLSENSOR"/>
</dbReference>
<keyword evidence="7" id="KW-0547">Nucleotide-binding</keyword>
<name>A0ABT5CJD2_9BACT</name>
<evidence type="ECO:0000313" key="13">
    <source>
        <dbReference type="Proteomes" id="UP001217485"/>
    </source>
</evidence>
<keyword evidence="4" id="KW-1003">Cell membrane</keyword>
<protein>
    <recommendedName>
        <fullName evidence="3">histidine kinase</fullName>
        <ecNumber evidence="3">2.7.13.3</ecNumber>
    </recommendedName>
</protein>
<keyword evidence="10" id="KW-0812">Transmembrane</keyword>
<evidence type="ECO:0000256" key="5">
    <source>
        <dbReference type="ARBA" id="ARBA00022553"/>
    </source>
</evidence>
<dbReference type="SUPFAM" id="SSF55874">
    <property type="entry name" value="ATPase domain of HSP90 chaperone/DNA topoisomerase II/histidine kinase"/>
    <property type="match status" value="1"/>
</dbReference>
<dbReference type="CDD" id="cd00082">
    <property type="entry name" value="HisKA"/>
    <property type="match status" value="1"/>
</dbReference>
<dbReference type="InterPro" id="IPR003661">
    <property type="entry name" value="HisK_dim/P_dom"/>
</dbReference>
<evidence type="ECO:0000256" key="6">
    <source>
        <dbReference type="ARBA" id="ARBA00022679"/>
    </source>
</evidence>
<dbReference type="PANTHER" id="PTHR44936:SF10">
    <property type="entry name" value="SENSOR PROTEIN RSTB"/>
    <property type="match status" value="1"/>
</dbReference>
<feature type="domain" description="Histidine kinase" evidence="11">
    <location>
        <begin position="238"/>
        <end position="453"/>
    </location>
</feature>
<dbReference type="InterPro" id="IPR050980">
    <property type="entry name" value="2C_sensor_his_kinase"/>
</dbReference>
<gene>
    <name evidence="12" type="ORF">POL72_49045</name>
</gene>
<proteinExistence type="predicted"/>
<dbReference type="Pfam" id="PF02518">
    <property type="entry name" value="HATPase_c"/>
    <property type="match status" value="1"/>
</dbReference>
<comment type="catalytic activity">
    <reaction evidence="1">
        <text>ATP + protein L-histidine = ADP + protein N-phospho-L-histidine.</text>
        <dbReference type="EC" id="2.7.13.3"/>
    </reaction>
</comment>
<evidence type="ECO:0000313" key="12">
    <source>
        <dbReference type="EMBL" id="MDC0685748.1"/>
    </source>
</evidence>
<keyword evidence="5" id="KW-0597">Phosphoprotein</keyword>
<feature type="transmembrane region" description="Helical" evidence="10">
    <location>
        <begin position="50"/>
        <end position="69"/>
    </location>
</feature>
<comment type="subcellular location">
    <subcellularLocation>
        <location evidence="2">Cell membrane</location>
        <topology evidence="2">Multi-pass membrane protein</topology>
    </subcellularLocation>
</comment>
<keyword evidence="13" id="KW-1185">Reference proteome</keyword>
<dbReference type="SMART" id="SM00388">
    <property type="entry name" value="HisKA"/>
    <property type="match status" value="1"/>
</dbReference>
<feature type="transmembrane region" description="Helical" evidence="10">
    <location>
        <begin position="75"/>
        <end position="96"/>
    </location>
</feature>
<reference evidence="12 13" key="1">
    <citation type="submission" date="2023-01" db="EMBL/GenBank/DDBJ databases">
        <title>Minimal conservation of predation-associated metabolite biosynthetic gene clusters underscores biosynthetic potential of Myxococcota including descriptions for ten novel species: Archangium lansinium sp. nov., Myxococcus landrumus sp. nov., Nannocystis bai.</title>
        <authorList>
            <person name="Ahearne A."/>
            <person name="Stevens C."/>
            <person name="Dowd S."/>
        </authorList>
    </citation>
    <scope>NUCLEOTIDE SEQUENCE [LARGE SCALE GENOMIC DNA]</scope>
    <source>
        <strain evidence="12 13">WIWO2</strain>
    </source>
</reference>
<evidence type="ECO:0000256" key="8">
    <source>
        <dbReference type="ARBA" id="ARBA00022777"/>
    </source>
</evidence>
<dbReference type="Gene3D" id="1.10.287.130">
    <property type="match status" value="1"/>
</dbReference>
<dbReference type="Proteomes" id="UP001217485">
    <property type="component" value="Unassembled WGS sequence"/>
</dbReference>
<dbReference type="EMBL" id="JAQNDK010000007">
    <property type="protein sequence ID" value="MDC0685748.1"/>
    <property type="molecule type" value="Genomic_DNA"/>
</dbReference>
<feature type="transmembrane region" description="Helical" evidence="10">
    <location>
        <begin position="150"/>
        <end position="168"/>
    </location>
</feature>
<dbReference type="SUPFAM" id="SSF47384">
    <property type="entry name" value="Homodimeric domain of signal transducing histidine kinase"/>
    <property type="match status" value="1"/>
</dbReference>
<evidence type="ECO:0000256" key="7">
    <source>
        <dbReference type="ARBA" id="ARBA00022741"/>
    </source>
</evidence>
<dbReference type="PANTHER" id="PTHR44936">
    <property type="entry name" value="SENSOR PROTEIN CREC"/>
    <property type="match status" value="1"/>
</dbReference>
<dbReference type="SMART" id="SM00387">
    <property type="entry name" value="HATPase_c"/>
    <property type="match status" value="1"/>
</dbReference>
<keyword evidence="10" id="KW-0472">Membrane</keyword>
<dbReference type="InterPro" id="IPR003594">
    <property type="entry name" value="HATPase_dom"/>
</dbReference>
<evidence type="ECO:0000256" key="9">
    <source>
        <dbReference type="ARBA" id="ARBA00022840"/>
    </source>
</evidence>
<dbReference type="Gene3D" id="3.30.565.10">
    <property type="entry name" value="Histidine kinase-like ATPase, C-terminal domain"/>
    <property type="match status" value="1"/>
</dbReference>
<keyword evidence="6" id="KW-0808">Transferase</keyword>
<dbReference type="GO" id="GO:0016301">
    <property type="term" value="F:kinase activity"/>
    <property type="evidence" value="ECO:0007669"/>
    <property type="project" value="UniProtKB-KW"/>
</dbReference>
<dbReference type="InterPro" id="IPR004358">
    <property type="entry name" value="Sig_transdc_His_kin-like_C"/>
</dbReference>
<dbReference type="RefSeq" id="WP_272104215.1">
    <property type="nucleotide sequence ID" value="NZ_JAQNDK010000007.1"/>
</dbReference>
<dbReference type="InterPro" id="IPR036097">
    <property type="entry name" value="HisK_dim/P_sf"/>
</dbReference>
<evidence type="ECO:0000256" key="1">
    <source>
        <dbReference type="ARBA" id="ARBA00000085"/>
    </source>
</evidence>
<evidence type="ECO:0000256" key="3">
    <source>
        <dbReference type="ARBA" id="ARBA00012438"/>
    </source>
</evidence>
<accession>A0ABT5CJD2</accession>
<evidence type="ECO:0000256" key="10">
    <source>
        <dbReference type="SAM" id="Phobius"/>
    </source>
</evidence>
<organism evidence="12 13">
    <name type="scientific">Sorangium atrum</name>
    <dbReference type="NCBI Taxonomy" id="2995308"/>
    <lineage>
        <taxon>Bacteria</taxon>
        <taxon>Pseudomonadati</taxon>
        <taxon>Myxococcota</taxon>
        <taxon>Polyangia</taxon>
        <taxon>Polyangiales</taxon>
        <taxon>Polyangiaceae</taxon>
        <taxon>Sorangium</taxon>
    </lineage>
</organism>
<comment type="caution">
    <text evidence="12">The sequence shown here is derived from an EMBL/GenBank/DDBJ whole genome shotgun (WGS) entry which is preliminary data.</text>
</comment>
<keyword evidence="8 12" id="KW-0418">Kinase</keyword>
<feature type="transmembrane region" description="Helical" evidence="10">
    <location>
        <begin position="180"/>
        <end position="202"/>
    </location>
</feature>
<evidence type="ECO:0000256" key="2">
    <source>
        <dbReference type="ARBA" id="ARBA00004651"/>
    </source>
</evidence>